<feature type="region of interest" description="Disordered" evidence="1">
    <location>
        <begin position="1"/>
        <end position="26"/>
    </location>
</feature>
<dbReference type="EMBL" id="UZAK01037851">
    <property type="protein sequence ID" value="VDP59812.1"/>
    <property type="molecule type" value="Genomic_DNA"/>
</dbReference>
<sequence length="98" mass="11134">FNKKKRKNKETEINNSRARTEEAKAQAEYTAANKRVKKSIGADKQDYMEDLATTAEKAATEGNIKQLYDTTKKQAGEYSKPKKPVKDKKGKPINEIQE</sequence>
<evidence type="ECO:0000313" key="4">
    <source>
        <dbReference type="WBParaSite" id="SCUD_0001567201-mRNA-1"/>
    </source>
</evidence>
<dbReference type="Proteomes" id="UP000279833">
    <property type="component" value="Unassembled WGS sequence"/>
</dbReference>
<proteinExistence type="predicted"/>
<keyword evidence="3" id="KW-1185">Reference proteome</keyword>
<feature type="compositionally biased region" description="Basic residues" evidence="1">
    <location>
        <begin position="81"/>
        <end position="91"/>
    </location>
</feature>
<name>A0A183KKV6_9TREM</name>
<reference evidence="2 3" key="2">
    <citation type="submission" date="2018-11" db="EMBL/GenBank/DDBJ databases">
        <authorList>
            <consortium name="Pathogen Informatics"/>
        </authorList>
    </citation>
    <scope>NUCLEOTIDE SEQUENCE [LARGE SCALE GENOMIC DNA]</scope>
    <source>
        <strain evidence="2">Dakar</strain>
        <strain evidence="3">Dakar, Senegal</strain>
    </source>
</reference>
<dbReference type="AlphaFoldDB" id="A0A183KKV6"/>
<protein>
    <submittedName>
        <fullName evidence="4">Late embryogenesis abundant protein</fullName>
    </submittedName>
</protein>
<reference evidence="4" key="1">
    <citation type="submission" date="2016-06" db="UniProtKB">
        <authorList>
            <consortium name="WormBaseParasite"/>
        </authorList>
    </citation>
    <scope>IDENTIFICATION</scope>
</reference>
<evidence type="ECO:0000313" key="3">
    <source>
        <dbReference type="Proteomes" id="UP000279833"/>
    </source>
</evidence>
<organism evidence="4">
    <name type="scientific">Schistosoma curassoni</name>
    <dbReference type="NCBI Taxonomy" id="6186"/>
    <lineage>
        <taxon>Eukaryota</taxon>
        <taxon>Metazoa</taxon>
        <taxon>Spiralia</taxon>
        <taxon>Lophotrochozoa</taxon>
        <taxon>Platyhelminthes</taxon>
        <taxon>Trematoda</taxon>
        <taxon>Digenea</taxon>
        <taxon>Strigeidida</taxon>
        <taxon>Schistosomatoidea</taxon>
        <taxon>Schistosomatidae</taxon>
        <taxon>Schistosoma</taxon>
    </lineage>
</organism>
<gene>
    <name evidence="2" type="ORF">SCUD_LOCUS15669</name>
</gene>
<evidence type="ECO:0000313" key="2">
    <source>
        <dbReference type="EMBL" id="VDP59812.1"/>
    </source>
</evidence>
<evidence type="ECO:0000256" key="1">
    <source>
        <dbReference type="SAM" id="MobiDB-lite"/>
    </source>
</evidence>
<accession>A0A183KKV6</accession>
<dbReference type="WBParaSite" id="SCUD_0001567201-mRNA-1">
    <property type="protein sequence ID" value="SCUD_0001567201-mRNA-1"/>
    <property type="gene ID" value="SCUD_0001567201"/>
</dbReference>
<feature type="region of interest" description="Disordered" evidence="1">
    <location>
        <begin position="70"/>
        <end position="98"/>
    </location>
</feature>